<feature type="chain" id="PRO_5023012620" evidence="1">
    <location>
        <begin position="27"/>
        <end position="191"/>
    </location>
</feature>
<dbReference type="EMBL" id="VOSL01000011">
    <property type="protein sequence ID" value="TXD43001.1"/>
    <property type="molecule type" value="Genomic_DNA"/>
</dbReference>
<accession>A0A5C6XQN5</accession>
<dbReference type="OrthoDB" id="5514406at2"/>
<dbReference type="Proteomes" id="UP000321046">
    <property type="component" value="Unassembled WGS sequence"/>
</dbReference>
<proteinExistence type="predicted"/>
<name>A0A5C6XQN5_9DELT</name>
<sequence length="191" mass="20994">MRRKGAYQVAAWAVVAVVFASGHAQASPPPFLFGVEATGQRAVARQAQTWVARTVEGELREYCGRGVLRDERGRVVTLSGRSDWPWGAVWALWWSGDVAASLESLGLRVGRERSWVDVVEGELAYCYAGEAVELCVDEGLREVVYARVVWGGARWEFWMESEGERGRVSLDGVVRVQLEASSCGEDDAGGR</sequence>
<reference evidence="2 3" key="1">
    <citation type="submission" date="2019-08" db="EMBL/GenBank/DDBJ databases">
        <title>Bradymonadales sp. TMQ2.</title>
        <authorList>
            <person name="Liang Q."/>
        </authorList>
    </citation>
    <scope>NUCLEOTIDE SEQUENCE [LARGE SCALE GENOMIC DNA]</scope>
    <source>
        <strain evidence="2 3">TMQ2</strain>
    </source>
</reference>
<protein>
    <submittedName>
        <fullName evidence="2">Uncharacterized protein</fullName>
    </submittedName>
</protein>
<comment type="caution">
    <text evidence="2">The sequence shown here is derived from an EMBL/GenBank/DDBJ whole genome shotgun (WGS) entry which is preliminary data.</text>
</comment>
<evidence type="ECO:0000313" key="2">
    <source>
        <dbReference type="EMBL" id="TXD43001.1"/>
    </source>
</evidence>
<evidence type="ECO:0000313" key="3">
    <source>
        <dbReference type="Proteomes" id="UP000321046"/>
    </source>
</evidence>
<dbReference type="RefSeq" id="WP_146972421.1">
    <property type="nucleotide sequence ID" value="NZ_VOSL01000011.1"/>
</dbReference>
<dbReference type="AlphaFoldDB" id="A0A5C6XQN5"/>
<evidence type="ECO:0000256" key="1">
    <source>
        <dbReference type="SAM" id="SignalP"/>
    </source>
</evidence>
<organism evidence="2 3">
    <name type="scientific">Lujinxingia vulgaris</name>
    <dbReference type="NCBI Taxonomy" id="2600176"/>
    <lineage>
        <taxon>Bacteria</taxon>
        <taxon>Deltaproteobacteria</taxon>
        <taxon>Bradymonadales</taxon>
        <taxon>Lujinxingiaceae</taxon>
        <taxon>Lujinxingia</taxon>
    </lineage>
</organism>
<gene>
    <name evidence="2" type="ORF">FRC96_02305</name>
</gene>
<keyword evidence="1" id="KW-0732">Signal</keyword>
<feature type="signal peptide" evidence="1">
    <location>
        <begin position="1"/>
        <end position="26"/>
    </location>
</feature>